<dbReference type="Gene3D" id="3.10.450.50">
    <property type="match status" value="1"/>
</dbReference>
<name>A0A4V6WLM3_9GAMM</name>
<reference evidence="2 3" key="1">
    <citation type="submission" date="2019-04" db="EMBL/GenBank/DDBJ databases">
        <title>Crypto-aerobic microbial life in anoxic (sulfidic) marine sediments.</title>
        <authorList>
            <person name="Bhattacharya S."/>
            <person name="Roy C."/>
            <person name="Mondal N."/>
            <person name="Sarkar J."/>
            <person name="Mandal S."/>
            <person name="Rameez M.J."/>
            <person name="Ghosh W."/>
        </authorList>
    </citation>
    <scope>NUCLEOTIDE SEQUENCE [LARGE SCALE GENOMIC DNA]</scope>
    <source>
        <strain evidence="2 3">SBBB</strain>
    </source>
</reference>
<protein>
    <submittedName>
        <fullName evidence="2">Nuclear transport factor 2 family protein</fullName>
    </submittedName>
</protein>
<comment type="caution">
    <text evidence="2">The sequence shown here is derived from an EMBL/GenBank/DDBJ whole genome shotgun (WGS) entry which is preliminary data.</text>
</comment>
<dbReference type="EMBL" id="SWAV01000001">
    <property type="protein sequence ID" value="TKA93147.1"/>
    <property type="molecule type" value="Genomic_DNA"/>
</dbReference>
<sequence>MTRPITRSLTDNNNLERDMTRLTREQLTELAITSYFGNVDKKNMQQVLDCCHEDVEFTIQTDNLTHSGHTGVRKMFENLFSGYEEIWHGDFEVAVDDVAQTVCARFNVYLKDAQGNETRLRNCNFWYVEEGKFRRVFVFMSGENVLR</sequence>
<dbReference type="Proteomes" id="UP000305198">
    <property type="component" value="Unassembled WGS sequence"/>
</dbReference>
<dbReference type="InterPro" id="IPR037401">
    <property type="entry name" value="SnoaL-like"/>
</dbReference>
<evidence type="ECO:0000313" key="2">
    <source>
        <dbReference type="EMBL" id="TKA93147.1"/>
    </source>
</evidence>
<dbReference type="InterPro" id="IPR032710">
    <property type="entry name" value="NTF2-like_dom_sf"/>
</dbReference>
<dbReference type="AlphaFoldDB" id="A0A4V6WLM3"/>
<evidence type="ECO:0000313" key="3">
    <source>
        <dbReference type="Proteomes" id="UP000305198"/>
    </source>
</evidence>
<dbReference type="SUPFAM" id="SSF54427">
    <property type="entry name" value="NTF2-like"/>
    <property type="match status" value="1"/>
</dbReference>
<dbReference type="Pfam" id="PF12680">
    <property type="entry name" value="SnoaL_2"/>
    <property type="match status" value="1"/>
</dbReference>
<organism evidence="2 3">
    <name type="scientific">Halopseudomonas bauzanensis</name>
    <dbReference type="NCBI Taxonomy" id="653930"/>
    <lineage>
        <taxon>Bacteria</taxon>
        <taxon>Pseudomonadati</taxon>
        <taxon>Pseudomonadota</taxon>
        <taxon>Gammaproteobacteria</taxon>
        <taxon>Pseudomonadales</taxon>
        <taxon>Pseudomonadaceae</taxon>
        <taxon>Halopseudomonas</taxon>
    </lineage>
</organism>
<proteinExistence type="predicted"/>
<accession>A0A4V6WLM3</accession>
<gene>
    <name evidence="2" type="ORF">FA869_02885</name>
</gene>
<feature type="domain" description="SnoaL-like" evidence="1">
    <location>
        <begin position="34"/>
        <end position="135"/>
    </location>
</feature>
<evidence type="ECO:0000259" key="1">
    <source>
        <dbReference type="Pfam" id="PF12680"/>
    </source>
</evidence>